<feature type="transmembrane region" description="Helical" evidence="2">
    <location>
        <begin position="438"/>
        <end position="458"/>
    </location>
</feature>
<comment type="caution">
    <text evidence="3">The sequence shown here is derived from an EMBL/GenBank/DDBJ whole genome shotgun (WGS) entry which is preliminary data.</text>
</comment>
<reference evidence="3 4" key="1">
    <citation type="submission" date="2019-10" db="EMBL/GenBank/DDBJ databases">
        <authorList>
            <person name="Palmer J.M."/>
        </authorList>
    </citation>
    <scope>NUCLEOTIDE SEQUENCE [LARGE SCALE GENOMIC DNA]</scope>
    <source>
        <strain evidence="3 4">TWF730</strain>
    </source>
</reference>
<dbReference type="Proteomes" id="UP001373714">
    <property type="component" value="Unassembled WGS sequence"/>
</dbReference>
<evidence type="ECO:0000313" key="3">
    <source>
        <dbReference type="EMBL" id="KAK6343652.1"/>
    </source>
</evidence>
<dbReference type="AlphaFoldDB" id="A0AAV9UNI9"/>
<feature type="transmembrane region" description="Helical" evidence="2">
    <location>
        <begin position="268"/>
        <end position="286"/>
    </location>
</feature>
<feature type="transmembrane region" description="Helical" evidence="2">
    <location>
        <begin position="298"/>
        <end position="319"/>
    </location>
</feature>
<organism evidence="3 4">
    <name type="scientific">Orbilia blumenaviensis</name>
    <dbReference type="NCBI Taxonomy" id="1796055"/>
    <lineage>
        <taxon>Eukaryota</taxon>
        <taxon>Fungi</taxon>
        <taxon>Dikarya</taxon>
        <taxon>Ascomycota</taxon>
        <taxon>Pezizomycotina</taxon>
        <taxon>Orbiliomycetes</taxon>
        <taxon>Orbiliales</taxon>
        <taxon>Orbiliaceae</taxon>
        <taxon>Orbilia</taxon>
    </lineage>
</organism>
<feature type="transmembrane region" description="Helical" evidence="2">
    <location>
        <begin position="470"/>
        <end position="493"/>
    </location>
</feature>
<feature type="transmembrane region" description="Helical" evidence="2">
    <location>
        <begin position="405"/>
        <end position="426"/>
    </location>
</feature>
<protein>
    <submittedName>
        <fullName evidence="3">Uncharacterized protein</fullName>
    </submittedName>
</protein>
<dbReference type="PANTHER" id="PTHR35043:SF7">
    <property type="entry name" value="TRANSCRIPTION FACTOR DOMAIN-CONTAINING PROTEIN"/>
    <property type="match status" value="1"/>
</dbReference>
<evidence type="ECO:0000256" key="1">
    <source>
        <dbReference type="SAM" id="MobiDB-lite"/>
    </source>
</evidence>
<keyword evidence="2" id="KW-0812">Transmembrane</keyword>
<sequence>MTLKRHPHAAVAAIVASSVISYAQASVFTPNCTIPPPGTSFVAAPTVRSTMSIVWNCLSVLLLCTWSTQHLNVPKKRAKPQGFIANVKDAILDTLPKAKWMVIALLMPEYLVSKAFSDWLGVQYAINRTKPRRSLEGTDPPSQNIAMGEIGRQLYGTGTDLDPGPHTAPEEVPGEAVPAEAPKDWGKLHIYLANTGYFVLDTGRKEENIVTTVHYNYDPISDFNIDMLRGRRFWALNNSQWNHLADYEIMNLPDVDEAILEKLGHGSAFVTILALLQIATHIIQLIARQVKGLPSTQIEIATLAFVVPSAIIYILTWGYPQGVNTHHVVKLPEGFSGSLEHLEDTLTELGHFYTWVGPRPDISINLSLGPIPIPNDSVVHAELSSLDRIQILEKLSGSAEWNQEVIVFLFGACICGLPFGGLHLLAWNSSFHTNAESACWKISSILVTIIPLLFPLPFWAMTTLEDVSEILSQVMVCFLIVMLALYIIARLFLLTEMFLTLAYLPPAAFDETWAGLLPRFS</sequence>
<accession>A0AAV9UNI9</accession>
<keyword evidence="2" id="KW-1133">Transmembrane helix</keyword>
<proteinExistence type="predicted"/>
<evidence type="ECO:0000313" key="4">
    <source>
        <dbReference type="Proteomes" id="UP001373714"/>
    </source>
</evidence>
<evidence type="ECO:0000256" key="2">
    <source>
        <dbReference type="SAM" id="Phobius"/>
    </source>
</evidence>
<keyword evidence="4" id="KW-1185">Reference proteome</keyword>
<feature type="region of interest" description="Disordered" evidence="1">
    <location>
        <begin position="156"/>
        <end position="176"/>
    </location>
</feature>
<dbReference type="PANTHER" id="PTHR35043">
    <property type="entry name" value="TRANSCRIPTION FACTOR DOMAIN-CONTAINING PROTEIN"/>
    <property type="match status" value="1"/>
</dbReference>
<dbReference type="EMBL" id="JAVHNS010000009">
    <property type="protein sequence ID" value="KAK6343652.1"/>
    <property type="molecule type" value="Genomic_DNA"/>
</dbReference>
<name>A0AAV9UNI9_9PEZI</name>
<keyword evidence="2" id="KW-0472">Membrane</keyword>
<gene>
    <name evidence="3" type="ORF">TWF730_011243</name>
</gene>